<dbReference type="InterPro" id="IPR011006">
    <property type="entry name" value="CheY-like_superfamily"/>
</dbReference>
<evidence type="ECO:0000256" key="1">
    <source>
        <dbReference type="PROSITE-ProRule" id="PRU00169"/>
    </source>
</evidence>
<dbReference type="InterPro" id="IPR046947">
    <property type="entry name" value="LytR-like"/>
</dbReference>
<dbReference type="EMBL" id="JADIME010000044">
    <property type="protein sequence ID" value="MBO8465211.1"/>
    <property type="molecule type" value="Genomic_DNA"/>
</dbReference>
<sequence>MQDIRYMIIEDEHILGKRLERLVSELRPSYTMVERTAGVEETCELLPGLDLDLIFMDIELADGNCFEIFDSIDVKTPVIFTTAYDEYALQAFRVNSVDYLLKPVNKENLLRAIEKFEANHLAGHASQLDYKALAEELRPKQSRERLIVSRGNSFMFVPLTEVAWFFSDGKYCELSTFSGKSYIIDDALGKLEEELDGKRFFRVSRSCILNIDAIVSIERHSAGRLKVTANPAPGHPVIVSQARREHFLKWLEGV</sequence>
<evidence type="ECO:0000313" key="5">
    <source>
        <dbReference type="Proteomes" id="UP000823597"/>
    </source>
</evidence>
<accession>A0A9D9N9D8</accession>
<dbReference type="GO" id="GO:0000156">
    <property type="term" value="F:phosphorelay response regulator activity"/>
    <property type="evidence" value="ECO:0007669"/>
    <property type="project" value="InterPro"/>
</dbReference>
<feature type="domain" description="Response regulatory" evidence="2">
    <location>
        <begin position="5"/>
        <end position="117"/>
    </location>
</feature>
<reference evidence="4" key="1">
    <citation type="submission" date="2020-10" db="EMBL/GenBank/DDBJ databases">
        <authorList>
            <person name="Gilroy R."/>
        </authorList>
    </citation>
    <scope>NUCLEOTIDE SEQUENCE</scope>
    <source>
        <strain evidence="4">10037</strain>
    </source>
</reference>
<dbReference type="InterPro" id="IPR001789">
    <property type="entry name" value="Sig_transdc_resp-reg_receiver"/>
</dbReference>
<protein>
    <submittedName>
        <fullName evidence="4">Response regulator transcription factor</fullName>
    </submittedName>
</protein>
<dbReference type="Pfam" id="PF04397">
    <property type="entry name" value="LytTR"/>
    <property type="match status" value="1"/>
</dbReference>
<dbReference type="Pfam" id="PF00072">
    <property type="entry name" value="Response_reg"/>
    <property type="match status" value="1"/>
</dbReference>
<dbReference type="Gene3D" id="2.40.50.1020">
    <property type="entry name" value="LytTr DNA-binding domain"/>
    <property type="match status" value="1"/>
</dbReference>
<evidence type="ECO:0000313" key="4">
    <source>
        <dbReference type="EMBL" id="MBO8465211.1"/>
    </source>
</evidence>
<keyword evidence="1" id="KW-0597">Phosphoprotein</keyword>
<evidence type="ECO:0000259" key="2">
    <source>
        <dbReference type="PROSITE" id="PS50110"/>
    </source>
</evidence>
<dbReference type="InterPro" id="IPR007492">
    <property type="entry name" value="LytTR_DNA-bd_dom"/>
</dbReference>
<dbReference type="SUPFAM" id="SSF52172">
    <property type="entry name" value="CheY-like"/>
    <property type="match status" value="1"/>
</dbReference>
<proteinExistence type="predicted"/>
<organism evidence="4 5">
    <name type="scientific">Candidatus Merdivivens pullistercoris</name>
    <dbReference type="NCBI Taxonomy" id="2840873"/>
    <lineage>
        <taxon>Bacteria</taxon>
        <taxon>Pseudomonadati</taxon>
        <taxon>Bacteroidota</taxon>
        <taxon>Bacteroidia</taxon>
        <taxon>Bacteroidales</taxon>
        <taxon>Muribaculaceae</taxon>
        <taxon>Muribaculaceae incertae sedis</taxon>
        <taxon>Candidatus Merdivivens</taxon>
    </lineage>
</organism>
<comment type="caution">
    <text evidence="4">The sequence shown here is derived from an EMBL/GenBank/DDBJ whole genome shotgun (WGS) entry which is preliminary data.</text>
</comment>
<gene>
    <name evidence="4" type="ORF">IAB93_04335</name>
</gene>
<name>A0A9D9N9D8_9BACT</name>
<evidence type="ECO:0000259" key="3">
    <source>
        <dbReference type="PROSITE" id="PS50930"/>
    </source>
</evidence>
<dbReference type="PANTHER" id="PTHR37299:SF1">
    <property type="entry name" value="STAGE 0 SPORULATION PROTEIN A HOMOLOG"/>
    <property type="match status" value="1"/>
</dbReference>
<dbReference type="PANTHER" id="PTHR37299">
    <property type="entry name" value="TRANSCRIPTIONAL REGULATOR-RELATED"/>
    <property type="match status" value="1"/>
</dbReference>
<dbReference type="PROSITE" id="PS50930">
    <property type="entry name" value="HTH_LYTTR"/>
    <property type="match status" value="1"/>
</dbReference>
<dbReference type="Proteomes" id="UP000823597">
    <property type="component" value="Unassembled WGS sequence"/>
</dbReference>
<dbReference type="AlphaFoldDB" id="A0A9D9N9D8"/>
<dbReference type="PROSITE" id="PS50110">
    <property type="entry name" value="RESPONSE_REGULATORY"/>
    <property type="match status" value="1"/>
</dbReference>
<dbReference type="SMART" id="SM00850">
    <property type="entry name" value="LytTR"/>
    <property type="match status" value="1"/>
</dbReference>
<reference evidence="4" key="2">
    <citation type="journal article" date="2021" name="PeerJ">
        <title>Extensive microbial diversity within the chicken gut microbiome revealed by metagenomics and culture.</title>
        <authorList>
            <person name="Gilroy R."/>
            <person name="Ravi A."/>
            <person name="Getino M."/>
            <person name="Pursley I."/>
            <person name="Horton D.L."/>
            <person name="Alikhan N.F."/>
            <person name="Baker D."/>
            <person name="Gharbi K."/>
            <person name="Hall N."/>
            <person name="Watson M."/>
            <person name="Adriaenssens E.M."/>
            <person name="Foster-Nyarko E."/>
            <person name="Jarju S."/>
            <person name="Secka A."/>
            <person name="Antonio M."/>
            <person name="Oren A."/>
            <person name="Chaudhuri R.R."/>
            <person name="La Ragione R."/>
            <person name="Hildebrand F."/>
            <person name="Pallen M.J."/>
        </authorList>
    </citation>
    <scope>NUCLEOTIDE SEQUENCE</scope>
    <source>
        <strain evidence="4">10037</strain>
    </source>
</reference>
<dbReference type="Gene3D" id="3.40.50.2300">
    <property type="match status" value="1"/>
</dbReference>
<feature type="domain" description="HTH LytTR-type" evidence="3">
    <location>
        <begin position="146"/>
        <end position="249"/>
    </location>
</feature>
<dbReference type="GO" id="GO:0003677">
    <property type="term" value="F:DNA binding"/>
    <property type="evidence" value="ECO:0007669"/>
    <property type="project" value="InterPro"/>
</dbReference>
<dbReference type="SMART" id="SM00448">
    <property type="entry name" value="REC"/>
    <property type="match status" value="1"/>
</dbReference>
<feature type="modified residue" description="4-aspartylphosphate" evidence="1">
    <location>
        <position position="57"/>
    </location>
</feature>